<dbReference type="RefSeq" id="WP_164033276.1">
    <property type="nucleotide sequence ID" value="NZ_JAABOQ010000006.1"/>
</dbReference>
<dbReference type="InterPro" id="IPR011990">
    <property type="entry name" value="TPR-like_helical_dom_sf"/>
</dbReference>
<sequence>MTYRKFLGSLFLLLGLFSASAQQSKVYTFDLQPYNEGLTLYNNKQYQASQAVFQKIKKQTKDQSILADCDYYIANCAIRLSQPRADKLMEAFVENHPTSIKRNAAFMDVADYYFSQGKYAYALKWYNQTNASRLSNKEEERFNFNIGYCYFTTKQYGQAEKYFNQLIASKEYGSQAKYYKGFMAYQGDDYQTASSYFDEVSGDDRFNKKLSYYQADMNFKLGNFEKAIGLAEKQLKKGDRKEKSELSKIIGESYFNLSKYNEAIPYLEGYKGKRNRWNNVDYYQLGYAYYKQKDYPKAISQFNKIVGGKNAVAQNAYYHLGECYLNVGKKQEALNAFKNASAMDFEPKIQEDAWLNYAKLSYEIGNAYKPVPEVLNEYIERYPKSQFKDEINELLISSYITSKNYEAALDLIEKGNNYDSKATYQKVAFYRAIEVFNEGNYKEAIDYFDKSLKNEIDVNYTARALYWKAEADYRLKKNADAVIGFKQFLNQAGASQTEEFKEAHYNLGYAYFKQKNYTQAIGEFNTFIKSGVEDESKKTDAYLRLGDCNFVSSKYWPAIEAYNSAINNSSGNVDYAYFQKAISYGFLKRNDSKIKELNTFINARPRSTLKDDALFELGNTYIAQKQNQKGIAAYDQLISEYKGSSYASKALLKQGLVYYNTNDNNNALAKFKTVARDYPGTPEANAAVSSARLVYVDMGNVDEYARWVKGLDFVEITDSELENTTFEAAEKQFQENNMVTATKSLRSYLKSFPNGSHAYNANFMLGQALFEQDKKGEAILHYQYVVNRSSTDFTEPSLARLSQIYLEQSDYQSAKPLLMRLENEAGYPQNISFAQSNLMKANYELKDYATAVAYAEKVLSSSKIDKRLASDAKIIIARSAIKTGDEAKARSAYSEVLTTATGRLAAEALYYEGYFKHKDGAYEESNKTIQKLVKDYSSNKEFAARGLIIMAKNFDKLDDAFQATYVLESVIKNFTQYQEIVTEAKTELQRIKTKESKRNESVSPDGNR</sequence>
<protein>
    <submittedName>
        <fullName evidence="3">Tetratricopeptide repeat protein</fullName>
    </submittedName>
</protein>
<feature type="repeat" description="TPR" evidence="1">
    <location>
        <begin position="314"/>
        <end position="347"/>
    </location>
</feature>
<dbReference type="PANTHER" id="PTHR12558:SF13">
    <property type="entry name" value="CELL DIVISION CYCLE PROTEIN 27 HOMOLOG"/>
    <property type="match status" value="1"/>
</dbReference>
<keyword evidence="4" id="KW-1185">Reference proteome</keyword>
<evidence type="ECO:0000313" key="4">
    <source>
        <dbReference type="Proteomes" id="UP000474296"/>
    </source>
</evidence>
<dbReference type="Pfam" id="PF13174">
    <property type="entry name" value="TPR_6"/>
    <property type="match status" value="2"/>
</dbReference>
<feature type="repeat" description="TPR" evidence="1">
    <location>
        <begin position="501"/>
        <end position="534"/>
    </location>
</feature>
<dbReference type="SMART" id="SM00028">
    <property type="entry name" value="TPR"/>
    <property type="match status" value="12"/>
</dbReference>
<evidence type="ECO:0000256" key="2">
    <source>
        <dbReference type="SAM" id="SignalP"/>
    </source>
</evidence>
<dbReference type="Pfam" id="PF13181">
    <property type="entry name" value="TPR_8"/>
    <property type="match status" value="1"/>
</dbReference>
<dbReference type="EMBL" id="JAABOQ010000006">
    <property type="protein sequence ID" value="NER18596.1"/>
    <property type="molecule type" value="Genomic_DNA"/>
</dbReference>
<dbReference type="PANTHER" id="PTHR12558">
    <property type="entry name" value="CELL DIVISION CYCLE 16,23,27"/>
    <property type="match status" value="1"/>
</dbReference>
<name>A0A6M0CKW3_9FLAO</name>
<accession>A0A6M0CKW3</accession>
<proteinExistence type="predicted"/>
<dbReference type="PROSITE" id="PS50005">
    <property type="entry name" value="TPR"/>
    <property type="match status" value="2"/>
</dbReference>
<dbReference type="SUPFAM" id="SSF48452">
    <property type="entry name" value="TPR-like"/>
    <property type="match status" value="5"/>
</dbReference>
<keyword evidence="1" id="KW-0802">TPR repeat</keyword>
<comment type="caution">
    <text evidence="3">The sequence shown here is derived from an EMBL/GenBank/DDBJ whole genome shotgun (WGS) entry which is preliminary data.</text>
</comment>
<dbReference type="Pfam" id="PF12895">
    <property type="entry name" value="ANAPC3"/>
    <property type="match status" value="1"/>
</dbReference>
<dbReference type="Proteomes" id="UP000474296">
    <property type="component" value="Unassembled WGS sequence"/>
</dbReference>
<evidence type="ECO:0000256" key="1">
    <source>
        <dbReference type="PROSITE-ProRule" id="PRU00339"/>
    </source>
</evidence>
<dbReference type="Gene3D" id="1.25.40.10">
    <property type="entry name" value="Tetratricopeptide repeat domain"/>
    <property type="match status" value="9"/>
</dbReference>
<feature type="signal peptide" evidence="2">
    <location>
        <begin position="1"/>
        <end position="21"/>
    </location>
</feature>
<evidence type="ECO:0000313" key="3">
    <source>
        <dbReference type="EMBL" id="NER18596.1"/>
    </source>
</evidence>
<dbReference type="InterPro" id="IPR019734">
    <property type="entry name" value="TPR_rpt"/>
</dbReference>
<dbReference type="Pfam" id="PF13432">
    <property type="entry name" value="TPR_16"/>
    <property type="match status" value="2"/>
</dbReference>
<organism evidence="3 4">
    <name type="scientific">Spongiivirga citrea</name>
    <dbReference type="NCBI Taxonomy" id="1481457"/>
    <lineage>
        <taxon>Bacteria</taxon>
        <taxon>Pseudomonadati</taxon>
        <taxon>Bacteroidota</taxon>
        <taxon>Flavobacteriia</taxon>
        <taxon>Flavobacteriales</taxon>
        <taxon>Flavobacteriaceae</taxon>
        <taxon>Spongiivirga</taxon>
    </lineage>
</organism>
<reference evidence="3 4" key="1">
    <citation type="submission" date="2020-01" db="EMBL/GenBank/DDBJ databases">
        <title>Spongiivirga citrea KCTC 32990T.</title>
        <authorList>
            <person name="Wang G."/>
        </authorList>
    </citation>
    <scope>NUCLEOTIDE SEQUENCE [LARGE SCALE GENOMIC DNA]</scope>
    <source>
        <strain evidence="3 4">KCTC 32990</strain>
    </source>
</reference>
<feature type="chain" id="PRO_5026941076" evidence="2">
    <location>
        <begin position="22"/>
        <end position="1008"/>
    </location>
</feature>
<keyword evidence="2" id="KW-0732">Signal</keyword>
<dbReference type="AlphaFoldDB" id="A0A6M0CKW3"/>
<gene>
    <name evidence="3" type="ORF">GWK10_15355</name>
</gene>